<evidence type="ECO:0000256" key="1">
    <source>
        <dbReference type="ARBA" id="ARBA00022617"/>
    </source>
</evidence>
<dbReference type="InterPro" id="IPR013428">
    <property type="entry name" value="Membrane-bound_put_N"/>
</dbReference>
<feature type="domain" description="F5/8 type C" evidence="6">
    <location>
        <begin position="749"/>
        <end position="890"/>
    </location>
</feature>
<protein>
    <submittedName>
        <fullName evidence="8">Discoidin domain-containing protein</fullName>
    </submittedName>
</protein>
<dbReference type="PANTHER" id="PTHR33546:SF1">
    <property type="entry name" value="LARGE, MULTIFUNCTIONAL SECRETED PROTEIN"/>
    <property type="match status" value="1"/>
</dbReference>
<dbReference type="InterPro" id="IPR036909">
    <property type="entry name" value="Cyt_c-like_dom_sf"/>
</dbReference>
<dbReference type="InterPro" id="IPR011042">
    <property type="entry name" value="6-blade_b-propeller_TolB-like"/>
</dbReference>
<dbReference type="SUPFAM" id="SSF48371">
    <property type="entry name" value="ARM repeat"/>
    <property type="match status" value="1"/>
</dbReference>
<dbReference type="SUPFAM" id="SSF49785">
    <property type="entry name" value="Galactose-binding domain-like"/>
    <property type="match status" value="1"/>
</dbReference>
<dbReference type="Gene3D" id="1.10.760.10">
    <property type="entry name" value="Cytochrome c-like domain"/>
    <property type="match status" value="1"/>
</dbReference>
<dbReference type="Gene3D" id="1.25.10.10">
    <property type="entry name" value="Leucine-rich Repeat Variant"/>
    <property type="match status" value="1"/>
</dbReference>
<dbReference type="NCBIfam" id="TIGR02604">
    <property type="entry name" value="Piru_Ver_Nterm"/>
    <property type="match status" value="1"/>
</dbReference>
<feature type="compositionally biased region" description="Low complexity" evidence="5">
    <location>
        <begin position="37"/>
        <end position="46"/>
    </location>
</feature>
<dbReference type="Pfam" id="PF00034">
    <property type="entry name" value="Cytochrom_C"/>
    <property type="match status" value="1"/>
</dbReference>
<dbReference type="InterPro" id="IPR011041">
    <property type="entry name" value="Quinoprot_gluc/sorb_DH_b-prop"/>
</dbReference>
<dbReference type="PROSITE" id="PS50022">
    <property type="entry name" value="FA58C_3"/>
    <property type="match status" value="1"/>
</dbReference>
<sequence length="893" mass="99853">MFKTCIKTAVYLAVALQLGCLNHKSTHTVDIVDEATSSNDSSSVSSKTGHTAAYHQNDHQPTNITGLSPQESLATMVVQDGFKMELVAHEPMVEEPVTISFDGNGRMYVAEMLTYMQDLDGTGQMEASSRIKRLEDTDNDGVMDKSTVFAENLLLPRMILPLEDGKVVVRETNTFDFLLLEDTDGDGVADKRSTIYEGGPRGGNLEHQPSGLIWGLDNWLYVTYTNKRYKIKNGKIISQNTRFGGGQWGIGQDEAGRLYYSAAGAEEPVFGFNYPSVYGMVPVDGETEAGFNEVFPIEQIPDVQSGKPRLRDDNTLNHFTGIAGQSIYLGDKFPEIYGNYIAPEPVGNLVRRADITRDDGYSVISHPYQAQQKEFIASTDTAFRPVWSETGPDGTIYLVDMYRGIIQEGNWTKKGSFLRAVIEKFNLDKIIGGGRIYRITKPGIDLGKQPKMYDETAAELVKYLSHPNQWWRINAQKYIVLSEDKSVAPALKAMAQSNKNPLARLHALWTLEGLGILDKELLITKFADTNVNVRTAALRISEQLVTKENQSMVKLWKTQIKNADIEMAQQILLSTFYVDTSDENRNAIRDLVLAKYPHKKGLLAIDKALQYQIKEKQAQAELAKNNKVLAESIIRGKQHFDSLCSTCHGKDGQGAQAGDKLMAPSFANSRHVNGDVSVLGRIVLNGLTGPIDGKTYLAGIMAPIADSDDLYIADVLTYIRNSFGNKATMVTPEQIASIRKIEHRSTPWTSDELDELYNQKLTNKKLWKFSASHNSTKFDALIDGKADWNKWDSEHLQEIGMWLQVELPQIYQISRVDMDCRKWNWRCATAFDLAFSVDGVNWQVVDSNIENSAQRVSQTLGHKAKYIRYVLKNGSPKQTWSVTEIDIFGSPVK</sequence>
<dbReference type="InterPro" id="IPR009056">
    <property type="entry name" value="Cyt_c-like_dom"/>
</dbReference>
<dbReference type="SUPFAM" id="SSF50952">
    <property type="entry name" value="Soluble quinoprotein glucose dehydrogenase"/>
    <property type="match status" value="1"/>
</dbReference>
<evidence type="ECO:0000256" key="2">
    <source>
        <dbReference type="ARBA" id="ARBA00022723"/>
    </source>
</evidence>
<dbReference type="GO" id="GO:0016757">
    <property type="term" value="F:glycosyltransferase activity"/>
    <property type="evidence" value="ECO:0007669"/>
    <property type="project" value="UniProtKB-KW"/>
</dbReference>
<evidence type="ECO:0000259" key="7">
    <source>
        <dbReference type="PROSITE" id="PS51007"/>
    </source>
</evidence>
<gene>
    <name evidence="8" type="ORF">OLW01_14205</name>
</gene>
<evidence type="ECO:0000256" key="4">
    <source>
        <dbReference type="PROSITE-ProRule" id="PRU00433"/>
    </source>
</evidence>
<dbReference type="RefSeq" id="WP_268076599.1">
    <property type="nucleotide sequence ID" value="NZ_CP109966.1"/>
</dbReference>
<keyword evidence="3 4" id="KW-0408">Iron</keyword>
<feature type="domain" description="Cytochrome c" evidence="7">
    <location>
        <begin position="631"/>
        <end position="723"/>
    </location>
</feature>
<dbReference type="InterPro" id="IPR000421">
    <property type="entry name" value="FA58C"/>
</dbReference>
<reference evidence="8" key="1">
    <citation type="submission" date="2022-10" db="EMBL/GenBank/DDBJ databases">
        <title>Catenovulum adriacola sp. nov. isolated in the Harbour of Susak.</title>
        <authorList>
            <person name="Schoch T."/>
            <person name="Reich S.J."/>
            <person name="Stoeferle S."/>
            <person name="Flaiz M."/>
            <person name="Kazda M."/>
            <person name="Riedel C.U."/>
            <person name="Duerre P."/>
        </authorList>
    </citation>
    <scope>NUCLEOTIDE SEQUENCE</scope>
    <source>
        <strain evidence="8">TS8</strain>
        <plasmid evidence="8">pCadTS8_1</plasmid>
    </source>
</reference>
<dbReference type="SUPFAM" id="SSF46626">
    <property type="entry name" value="Cytochrome c"/>
    <property type="match status" value="1"/>
</dbReference>
<feature type="region of interest" description="Disordered" evidence="5">
    <location>
        <begin position="36"/>
        <end position="67"/>
    </location>
</feature>
<keyword evidence="8" id="KW-0614">Plasmid</keyword>
<dbReference type="InterPro" id="IPR011989">
    <property type="entry name" value="ARM-like"/>
</dbReference>
<keyword evidence="8" id="KW-0808">Transferase</keyword>
<keyword evidence="2 4" id="KW-0479">Metal-binding</keyword>
<evidence type="ECO:0000256" key="5">
    <source>
        <dbReference type="SAM" id="MobiDB-lite"/>
    </source>
</evidence>
<keyword evidence="9" id="KW-1185">Reference proteome</keyword>
<dbReference type="Pfam" id="PF23500">
    <property type="entry name" value="DUF7133"/>
    <property type="match status" value="1"/>
</dbReference>
<dbReference type="InterPro" id="IPR055557">
    <property type="entry name" value="DUF7133"/>
</dbReference>
<organism evidence="8 9">
    <name type="scientific">Catenovulum adriaticum</name>
    <dbReference type="NCBI Taxonomy" id="2984846"/>
    <lineage>
        <taxon>Bacteria</taxon>
        <taxon>Pseudomonadati</taxon>
        <taxon>Pseudomonadota</taxon>
        <taxon>Gammaproteobacteria</taxon>
        <taxon>Alteromonadales</taxon>
        <taxon>Alteromonadaceae</taxon>
        <taxon>Catenovulum</taxon>
    </lineage>
</organism>
<dbReference type="Gene3D" id="2.120.10.30">
    <property type="entry name" value="TolB, C-terminal domain"/>
    <property type="match status" value="1"/>
</dbReference>
<dbReference type="EMBL" id="CP109966">
    <property type="protein sequence ID" value="WAJ71878.1"/>
    <property type="molecule type" value="Genomic_DNA"/>
</dbReference>
<keyword evidence="8" id="KW-0328">Glycosyltransferase</keyword>
<dbReference type="PANTHER" id="PTHR33546">
    <property type="entry name" value="LARGE, MULTIFUNCTIONAL SECRETED PROTEIN-RELATED"/>
    <property type="match status" value="1"/>
</dbReference>
<dbReference type="Pfam" id="PF00754">
    <property type="entry name" value="F5_F8_type_C"/>
    <property type="match status" value="1"/>
</dbReference>
<dbReference type="Gene3D" id="2.60.120.260">
    <property type="entry name" value="Galactose-binding domain-like"/>
    <property type="match status" value="1"/>
</dbReference>
<geneLocation type="plasmid" evidence="8 9">
    <name>pCadTS8_1</name>
</geneLocation>
<evidence type="ECO:0000259" key="6">
    <source>
        <dbReference type="PROSITE" id="PS50022"/>
    </source>
</evidence>
<proteinExistence type="predicted"/>
<dbReference type="Proteomes" id="UP001163726">
    <property type="component" value="Plasmid pCadTS8_1"/>
</dbReference>
<evidence type="ECO:0000256" key="3">
    <source>
        <dbReference type="ARBA" id="ARBA00023004"/>
    </source>
</evidence>
<keyword evidence="1 4" id="KW-0349">Heme</keyword>
<evidence type="ECO:0000313" key="9">
    <source>
        <dbReference type="Proteomes" id="UP001163726"/>
    </source>
</evidence>
<accession>A0ABY7AQQ2</accession>
<dbReference type="InterPro" id="IPR008979">
    <property type="entry name" value="Galactose-bd-like_sf"/>
</dbReference>
<dbReference type="InterPro" id="IPR016024">
    <property type="entry name" value="ARM-type_fold"/>
</dbReference>
<dbReference type="PROSITE" id="PS51007">
    <property type="entry name" value="CYTC"/>
    <property type="match status" value="1"/>
</dbReference>
<name>A0ABY7AQQ2_9ALTE</name>
<evidence type="ECO:0000313" key="8">
    <source>
        <dbReference type="EMBL" id="WAJ71878.1"/>
    </source>
</evidence>